<feature type="compositionally biased region" description="Basic and acidic residues" evidence="1">
    <location>
        <begin position="144"/>
        <end position="154"/>
    </location>
</feature>
<keyword evidence="2" id="KW-0812">Transmembrane</keyword>
<evidence type="ECO:0000313" key="4">
    <source>
        <dbReference type="Proteomes" id="UP000504638"/>
    </source>
</evidence>
<reference evidence="5" key="2">
    <citation type="submission" date="2020-04" db="EMBL/GenBank/DDBJ databases">
        <authorList>
            <consortium name="NCBI Genome Project"/>
        </authorList>
    </citation>
    <scope>NUCLEOTIDE SEQUENCE</scope>
    <source>
        <strain evidence="5">CBS 781.70</strain>
    </source>
</reference>
<proteinExistence type="predicted"/>
<evidence type="ECO:0000313" key="3">
    <source>
        <dbReference type="EMBL" id="KAF1816133.1"/>
    </source>
</evidence>
<evidence type="ECO:0000313" key="5">
    <source>
        <dbReference type="RefSeq" id="XP_033537764.1"/>
    </source>
</evidence>
<feature type="compositionally biased region" description="Basic residues" evidence="1">
    <location>
        <begin position="116"/>
        <end position="127"/>
    </location>
</feature>
<feature type="region of interest" description="Disordered" evidence="1">
    <location>
        <begin position="193"/>
        <end position="216"/>
    </location>
</feature>
<evidence type="ECO:0000256" key="2">
    <source>
        <dbReference type="SAM" id="Phobius"/>
    </source>
</evidence>
<gene>
    <name evidence="3 5" type="ORF">P152DRAFT_111568</name>
</gene>
<reference evidence="5" key="3">
    <citation type="submission" date="2025-04" db="UniProtKB">
        <authorList>
            <consortium name="RefSeq"/>
        </authorList>
    </citation>
    <scope>IDENTIFICATION</scope>
    <source>
        <strain evidence="5">CBS 781.70</strain>
    </source>
</reference>
<dbReference type="Proteomes" id="UP000504638">
    <property type="component" value="Unplaced"/>
</dbReference>
<evidence type="ECO:0000256" key="1">
    <source>
        <dbReference type="SAM" id="MobiDB-lite"/>
    </source>
</evidence>
<feature type="region of interest" description="Disordered" evidence="1">
    <location>
        <begin position="110"/>
        <end position="167"/>
    </location>
</feature>
<dbReference type="GeneID" id="54414205"/>
<dbReference type="RefSeq" id="XP_033537764.1">
    <property type="nucleotide sequence ID" value="XM_033673635.1"/>
</dbReference>
<name>A0A6G1GDL6_9PEZI</name>
<organism evidence="3">
    <name type="scientific">Eremomyces bilateralis CBS 781.70</name>
    <dbReference type="NCBI Taxonomy" id="1392243"/>
    <lineage>
        <taxon>Eukaryota</taxon>
        <taxon>Fungi</taxon>
        <taxon>Dikarya</taxon>
        <taxon>Ascomycota</taxon>
        <taxon>Pezizomycotina</taxon>
        <taxon>Dothideomycetes</taxon>
        <taxon>Dothideomycetes incertae sedis</taxon>
        <taxon>Eremomycetales</taxon>
        <taxon>Eremomycetaceae</taxon>
        <taxon>Eremomyces</taxon>
    </lineage>
</organism>
<sequence length="274" mass="30730">MPAIPTLPRSVPTHDILDSTTSPTLDLLARMDSIPFSPPPNNLEPHLQPRQDADIVAIPTVYDTRGPPPGTVVAIVLGSIGGFVLLIFLLFHVGNISARSSVVAEEHIVRADRSPRSHRSRRSRHSGRTTEVRELSRSPRRGRVVVEERRERRGSMPPPPPGPPPMRIVEERIERERRVDGDDVVEVVEDYSDVTPPRRHRSRRGSDYRSVDPYGYGDIETSIRKSRPKIRDRDTTHPGLAKTYCRSLDHLTFSVHGLCGFFGDFGPIAERSIP</sequence>
<keyword evidence="4" id="KW-1185">Reference proteome</keyword>
<dbReference type="AlphaFoldDB" id="A0A6G1GDL6"/>
<keyword evidence="2" id="KW-1133">Transmembrane helix</keyword>
<reference evidence="3 5" key="1">
    <citation type="submission" date="2020-01" db="EMBL/GenBank/DDBJ databases">
        <authorList>
            <consortium name="DOE Joint Genome Institute"/>
            <person name="Haridas S."/>
            <person name="Albert R."/>
            <person name="Binder M."/>
            <person name="Bloem J."/>
            <person name="Labutti K."/>
            <person name="Salamov A."/>
            <person name="Andreopoulos B."/>
            <person name="Baker S.E."/>
            <person name="Barry K."/>
            <person name="Bills G."/>
            <person name="Bluhm B.H."/>
            <person name="Cannon C."/>
            <person name="Castanera R."/>
            <person name="Culley D.E."/>
            <person name="Daum C."/>
            <person name="Ezra D."/>
            <person name="Gonzalez J.B."/>
            <person name="Henrissat B."/>
            <person name="Kuo A."/>
            <person name="Liang C."/>
            <person name="Lipzen A."/>
            <person name="Lutzoni F."/>
            <person name="Magnuson J."/>
            <person name="Mondo S."/>
            <person name="Nolan M."/>
            <person name="Ohm R."/>
            <person name="Pangilinan J."/>
            <person name="Park H.-J."/>
            <person name="Ramirez L."/>
            <person name="Alfaro M."/>
            <person name="Sun H."/>
            <person name="Tritt A."/>
            <person name="Yoshinaga Y."/>
            <person name="Zwiers L.-H."/>
            <person name="Turgeon B.G."/>
            <person name="Goodwin S.B."/>
            <person name="Spatafora J.W."/>
            <person name="Crous P.W."/>
            <person name="Grigoriev I.V."/>
        </authorList>
    </citation>
    <scope>NUCLEOTIDE SEQUENCE</scope>
    <source>
        <strain evidence="3 5">CBS 781.70</strain>
    </source>
</reference>
<feature type="compositionally biased region" description="Basic and acidic residues" evidence="1">
    <location>
        <begin position="128"/>
        <end position="137"/>
    </location>
</feature>
<keyword evidence="2" id="KW-0472">Membrane</keyword>
<accession>A0A6G1GDL6</accession>
<feature type="compositionally biased region" description="Pro residues" evidence="1">
    <location>
        <begin position="156"/>
        <end position="166"/>
    </location>
</feature>
<feature type="transmembrane region" description="Helical" evidence="2">
    <location>
        <begin position="72"/>
        <end position="91"/>
    </location>
</feature>
<dbReference type="EMBL" id="ML975150">
    <property type="protein sequence ID" value="KAF1816133.1"/>
    <property type="molecule type" value="Genomic_DNA"/>
</dbReference>
<protein>
    <submittedName>
        <fullName evidence="3 5">Uncharacterized protein</fullName>
    </submittedName>
</protein>